<dbReference type="InterPro" id="IPR032808">
    <property type="entry name" value="DoxX"/>
</dbReference>
<dbReference type="Proteomes" id="UP000501452">
    <property type="component" value="Chromosome"/>
</dbReference>
<organism evidence="7 8">
    <name type="scientific">Rubrobacter tropicus</name>
    <dbReference type="NCBI Taxonomy" id="2653851"/>
    <lineage>
        <taxon>Bacteria</taxon>
        <taxon>Bacillati</taxon>
        <taxon>Actinomycetota</taxon>
        <taxon>Rubrobacteria</taxon>
        <taxon>Rubrobacterales</taxon>
        <taxon>Rubrobacteraceae</taxon>
        <taxon>Rubrobacter</taxon>
    </lineage>
</organism>
<feature type="compositionally biased region" description="Basic and acidic residues" evidence="5">
    <location>
        <begin position="177"/>
        <end position="193"/>
    </location>
</feature>
<keyword evidence="4 6" id="KW-0472">Membrane</keyword>
<dbReference type="RefSeq" id="WP_166176528.1">
    <property type="nucleotide sequence ID" value="NZ_CP045119.1"/>
</dbReference>
<evidence type="ECO:0000256" key="4">
    <source>
        <dbReference type="ARBA" id="ARBA00023136"/>
    </source>
</evidence>
<feature type="transmembrane region" description="Helical" evidence="6">
    <location>
        <begin position="28"/>
        <end position="48"/>
    </location>
</feature>
<dbReference type="PANTHER" id="PTHR36974:SF1">
    <property type="entry name" value="DOXX FAMILY MEMBRANE PROTEIN"/>
    <property type="match status" value="1"/>
</dbReference>
<dbReference type="GO" id="GO:0016020">
    <property type="term" value="C:membrane"/>
    <property type="evidence" value="ECO:0007669"/>
    <property type="project" value="UniProtKB-SubCell"/>
</dbReference>
<proteinExistence type="predicted"/>
<dbReference type="KEGG" id="rub:GBA63_12355"/>
<feature type="transmembrane region" description="Helical" evidence="6">
    <location>
        <begin position="92"/>
        <end position="114"/>
    </location>
</feature>
<dbReference type="AlphaFoldDB" id="A0A6G8QA59"/>
<feature type="transmembrane region" description="Helical" evidence="6">
    <location>
        <begin position="69"/>
        <end position="86"/>
    </location>
</feature>
<evidence type="ECO:0000256" key="6">
    <source>
        <dbReference type="SAM" id="Phobius"/>
    </source>
</evidence>
<comment type="subcellular location">
    <subcellularLocation>
        <location evidence="1">Membrane</location>
        <topology evidence="1">Multi-pass membrane protein</topology>
    </subcellularLocation>
</comment>
<dbReference type="Pfam" id="PF13564">
    <property type="entry name" value="DoxX_2"/>
    <property type="match status" value="1"/>
</dbReference>
<evidence type="ECO:0000256" key="5">
    <source>
        <dbReference type="SAM" id="MobiDB-lite"/>
    </source>
</evidence>
<sequence length="193" mass="20914">MEILLVLLASFVLLRAAGYLGVGWLSSWRSAGLGALAIMFLVTSTAHFNAMKHDLAAMMPEPLSDGLRIIHLTGLFEIAGAIGLLVPRIRRLAGICLVLLMVAVFPANVNAALNGIPLGGEPPTPLWLRTPMQLLFIAMVWWTAIKKRPEEPQRQPTLAGGRVDGVGQADVEVDTDAGTRRQERPEFERGGRS</sequence>
<evidence type="ECO:0000256" key="2">
    <source>
        <dbReference type="ARBA" id="ARBA00022692"/>
    </source>
</evidence>
<evidence type="ECO:0000256" key="1">
    <source>
        <dbReference type="ARBA" id="ARBA00004141"/>
    </source>
</evidence>
<evidence type="ECO:0000313" key="7">
    <source>
        <dbReference type="EMBL" id="QIN83339.1"/>
    </source>
</evidence>
<name>A0A6G8QA59_9ACTN</name>
<accession>A0A6G8QA59</accession>
<dbReference type="EMBL" id="CP045119">
    <property type="protein sequence ID" value="QIN83339.1"/>
    <property type="molecule type" value="Genomic_DNA"/>
</dbReference>
<evidence type="ECO:0000313" key="8">
    <source>
        <dbReference type="Proteomes" id="UP000501452"/>
    </source>
</evidence>
<reference evidence="7 8" key="1">
    <citation type="submission" date="2019-10" db="EMBL/GenBank/DDBJ databases">
        <title>Rubrobacter sp nov SCSIO 52090 isolated from a deep-sea sediment in the South China Sea.</title>
        <authorList>
            <person name="Chen R.W."/>
        </authorList>
    </citation>
    <scope>NUCLEOTIDE SEQUENCE [LARGE SCALE GENOMIC DNA]</scope>
    <source>
        <strain evidence="7 8">SCSIO 52909</strain>
    </source>
</reference>
<keyword evidence="2 6" id="KW-0812">Transmembrane</keyword>
<feature type="region of interest" description="Disordered" evidence="5">
    <location>
        <begin position="151"/>
        <end position="193"/>
    </location>
</feature>
<evidence type="ECO:0008006" key="9">
    <source>
        <dbReference type="Google" id="ProtNLM"/>
    </source>
</evidence>
<evidence type="ECO:0000256" key="3">
    <source>
        <dbReference type="ARBA" id="ARBA00022989"/>
    </source>
</evidence>
<dbReference type="PANTHER" id="PTHR36974">
    <property type="entry name" value="MEMBRANE PROTEIN-RELATED"/>
    <property type="match status" value="1"/>
</dbReference>
<protein>
    <recommendedName>
        <fullName evidence="9">DoxX family membrane protein</fullName>
    </recommendedName>
</protein>
<feature type="transmembrane region" description="Helical" evidence="6">
    <location>
        <begin position="126"/>
        <end position="145"/>
    </location>
</feature>
<keyword evidence="3 6" id="KW-1133">Transmembrane helix</keyword>
<gene>
    <name evidence="7" type="ORF">GBA63_12355</name>
</gene>
<keyword evidence="8" id="KW-1185">Reference proteome</keyword>